<proteinExistence type="predicted"/>
<evidence type="ECO:0000313" key="3">
    <source>
        <dbReference type="Proteomes" id="UP001530400"/>
    </source>
</evidence>
<keyword evidence="1" id="KW-1133">Transmembrane helix</keyword>
<comment type="caution">
    <text evidence="2">The sequence shown here is derived from an EMBL/GenBank/DDBJ whole genome shotgun (WGS) entry which is preliminary data.</text>
</comment>
<keyword evidence="1" id="KW-0812">Transmembrane</keyword>
<sequence>MSSYPEESDVVYVAVPMDADKAVAPSAPAIFVPSTSRQRNTSLAASRPFVKAALVLFLGFAVTTVLWALMPMPCHHSMLRGAPSKRHGMGHHDQPGNHVMMHDIMHPHHEHGMGHHHHHHSGDHVMVHGMMHPRNENAIAAGKKIWEALRLMMEWTVGMRKQIARWMA</sequence>
<dbReference type="AlphaFoldDB" id="A0ABD3NWN5"/>
<evidence type="ECO:0000313" key="2">
    <source>
        <dbReference type="EMBL" id="KAL3779376.1"/>
    </source>
</evidence>
<gene>
    <name evidence="2" type="ORF">ACHAWO_011211</name>
</gene>
<evidence type="ECO:0000256" key="1">
    <source>
        <dbReference type="SAM" id="Phobius"/>
    </source>
</evidence>
<protein>
    <submittedName>
        <fullName evidence="2">Uncharacterized protein</fullName>
    </submittedName>
</protein>
<keyword evidence="1" id="KW-0472">Membrane</keyword>
<accession>A0ABD3NWN5</accession>
<reference evidence="2 3" key="1">
    <citation type="submission" date="2024-10" db="EMBL/GenBank/DDBJ databases">
        <title>Updated reference genomes for cyclostephanoid diatoms.</title>
        <authorList>
            <person name="Roberts W.R."/>
            <person name="Alverson A.J."/>
        </authorList>
    </citation>
    <scope>NUCLEOTIDE SEQUENCE [LARGE SCALE GENOMIC DNA]</scope>
    <source>
        <strain evidence="2 3">AJA010-31</strain>
    </source>
</reference>
<organism evidence="2 3">
    <name type="scientific">Cyclotella atomus</name>
    <dbReference type="NCBI Taxonomy" id="382360"/>
    <lineage>
        <taxon>Eukaryota</taxon>
        <taxon>Sar</taxon>
        <taxon>Stramenopiles</taxon>
        <taxon>Ochrophyta</taxon>
        <taxon>Bacillariophyta</taxon>
        <taxon>Coscinodiscophyceae</taxon>
        <taxon>Thalassiosirophycidae</taxon>
        <taxon>Stephanodiscales</taxon>
        <taxon>Stephanodiscaceae</taxon>
        <taxon>Cyclotella</taxon>
    </lineage>
</organism>
<name>A0ABD3NWN5_9STRA</name>
<feature type="transmembrane region" description="Helical" evidence="1">
    <location>
        <begin position="49"/>
        <end position="70"/>
    </location>
</feature>
<dbReference type="EMBL" id="JALLPJ020000936">
    <property type="protein sequence ID" value="KAL3779376.1"/>
    <property type="molecule type" value="Genomic_DNA"/>
</dbReference>
<keyword evidence="3" id="KW-1185">Reference proteome</keyword>
<dbReference type="Proteomes" id="UP001530400">
    <property type="component" value="Unassembled WGS sequence"/>
</dbReference>